<dbReference type="InterPro" id="IPR002821">
    <property type="entry name" value="Hydantoinase_A"/>
</dbReference>
<protein>
    <submittedName>
        <fullName evidence="3">Hydantoinase/oxoprolinase N-terminal region</fullName>
    </submittedName>
</protein>
<evidence type="ECO:0000313" key="3">
    <source>
        <dbReference type="EMBL" id="SEA18532.1"/>
    </source>
</evidence>
<dbReference type="PANTHER" id="PTHR11365:SF2">
    <property type="entry name" value="5-OXOPROLINASE"/>
    <property type="match status" value="1"/>
</dbReference>
<dbReference type="GO" id="GO:0005829">
    <property type="term" value="C:cytosol"/>
    <property type="evidence" value="ECO:0007669"/>
    <property type="project" value="TreeGrafter"/>
</dbReference>
<dbReference type="Proteomes" id="UP000199394">
    <property type="component" value="Unassembled WGS sequence"/>
</dbReference>
<dbReference type="Pfam" id="PF05378">
    <property type="entry name" value="Hydant_A_N"/>
    <property type="match status" value="1"/>
</dbReference>
<accession>A0A1H3Z5H2</accession>
<dbReference type="SUPFAM" id="SSF53067">
    <property type="entry name" value="Actin-like ATPase domain"/>
    <property type="match status" value="1"/>
</dbReference>
<dbReference type="Pfam" id="PF01968">
    <property type="entry name" value="Hydantoinase_A"/>
    <property type="match status" value="1"/>
</dbReference>
<reference evidence="3 4" key="1">
    <citation type="submission" date="2016-10" db="EMBL/GenBank/DDBJ databases">
        <authorList>
            <person name="de Groot N.N."/>
        </authorList>
    </citation>
    <scope>NUCLEOTIDE SEQUENCE [LARGE SCALE GENOMIC DNA]</scope>
    <source>
        <strain evidence="3 4">SR12</strain>
    </source>
</reference>
<keyword evidence="4" id="KW-1185">Reference proteome</keyword>
<dbReference type="AlphaFoldDB" id="A0A1H3Z5H2"/>
<dbReference type="PANTHER" id="PTHR11365">
    <property type="entry name" value="5-OXOPROLINASE RELATED"/>
    <property type="match status" value="1"/>
</dbReference>
<dbReference type="InterPro" id="IPR045079">
    <property type="entry name" value="Oxoprolinase-like"/>
</dbReference>
<evidence type="ECO:0000313" key="4">
    <source>
        <dbReference type="Proteomes" id="UP000199394"/>
    </source>
</evidence>
<gene>
    <name evidence="3" type="ORF">SAMN04515656_10513</name>
</gene>
<dbReference type="InterPro" id="IPR008040">
    <property type="entry name" value="Hydant_A_N"/>
</dbReference>
<dbReference type="RefSeq" id="WP_090305427.1">
    <property type="nucleotide sequence ID" value="NZ_FNRK01000005.1"/>
</dbReference>
<dbReference type="EMBL" id="FNRK01000005">
    <property type="protein sequence ID" value="SEA18532.1"/>
    <property type="molecule type" value="Genomic_DNA"/>
</dbReference>
<proteinExistence type="predicted"/>
<evidence type="ECO:0000259" key="1">
    <source>
        <dbReference type="Pfam" id="PF01968"/>
    </source>
</evidence>
<dbReference type="InterPro" id="IPR043129">
    <property type="entry name" value="ATPase_NBD"/>
</dbReference>
<name>A0A1H3Z5H2_9FIRM</name>
<sequence>MSIVLGIDTGGTYTDAVLYQQEQQAVLAKSKSPTTRGDLAVGIQKSIEALDIKEPGAVAKVVLSTTLATNAIVEGEGRPAGLIIIGEPPKGELPQGEVQRISGRVNVKGKEVIPLDPLEVRAACDALVGKVEAVAIAGMMSVRNAVQELAVKAEVKACCGVPVVCSHELSSKLGFHDRTVTTVLNASLIPIIEGFIQAVEKALKALGITAPIYMVKGDGNLASLAFIREKPIESILSGPAASIIGALALAGTADGIVVDMGGTTTDSGVVRGNTLALSPVGARVGSWQTQVNSVEINTFGLGGDTQIIVEEGDLMLTGQRILPACRGGQTGLTPTDILHLTGEYMKWSVDEAKGAAVAQAEALGVGLEEYHTLAQNKILTTIEDAVLAQYRHHEPEAEPEVGYVARMQGPVDRSENLLKELPIIAIGAPAGAWYGKLGASGEQVILPEHFEVANAVGAACAAVEEQVCAIVRPDEANDGYVAHVAGLCQSFSDKDTAVAWVSQEVETRSLAAARCQGAQSVYAQVFVEEIVEKIGWRERYVQSNVRAVAKATGLQIK</sequence>
<dbReference type="OrthoDB" id="9768323at2"/>
<dbReference type="GO" id="GO:0017168">
    <property type="term" value="F:5-oxoprolinase (ATP-hydrolyzing) activity"/>
    <property type="evidence" value="ECO:0007669"/>
    <property type="project" value="TreeGrafter"/>
</dbReference>
<feature type="domain" description="Hydantoinase A/oxoprolinase" evidence="1">
    <location>
        <begin position="178"/>
        <end position="342"/>
    </location>
</feature>
<dbReference type="GO" id="GO:0006749">
    <property type="term" value="P:glutathione metabolic process"/>
    <property type="evidence" value="ECO:0007669"/>
    <property type="project" value="TreeGrafter"/>
</dbReference>
<evidence type="ECO:0000259" key="2">
    <source>
        <dbReference type="Pfam" id="PF05378"/>
    </source>
</evidence>
<organism evidence="3 4">
    <name type="scientific">Eubacterium aggregans</name>
    <dbReference type="NCBI Taxonomy" id="81409"/>
    <lineage>
        <taxon>Bacteria</taxon>
        <taxon>Bacillati</taxon>
        <taxon>Bacillota</taxon>
        <taxon>Clostridia</taxon>
        <taxon>Eubacteriales</taxon>
        <taxon>Eubacteriaceae</taxon>
        <taxon>Eubacterium</taxon>
    </lineage>
</organism>
<dbReference type="STRING" id="81409.SAMN04515656_10513"/>
<feature type="domain" description="Hydantoinase/oxoprolinase N-terminal" evidence="2">
    <location>
        <begin position="5"/>
        <end position="156"/>
    </location>
</feature>